<evidence type="ECO:0000256" key="7">
    <source>
        <dbReference type="ARBA" id="ARBA00011893"/>
    </source>
</evidence>
<evidence type="ECO:0000256" key="11">
    <source>
        <dbReference type="ARBA" id="ARBA00022679"/>
    </source>
</evidence>
<dbReference type="NCBIfam" id="TIGR01090">
    <property type="entry name" value="apt"/>
    <property type="match status" value="1"/>
</dbReference>
<evidence type="ECO:0000256" key="8">
    <source>
        <dbReference type="ARBA" id="ARBA00017366"/>
    </source>
</evidence>
<dbReference type="FunFam" id="3.40.50.2020:FF:000004">
    <property type="entry name" value="Adenine phosphoribosyltransferase"/>
    <property type="match status" value="1"/>
</dbReference>
<dbReference type="InterPro" id="IPR005764">
    <property type="entry name" value="Ade_phspho_trans"/>
</dbReference>
<evidence type="ECO:0000256" key="1">
    <source>
        <dbReference type="ARBA" id="ARBA00000868"/>
    </source>
</evidence>
<dbReference type="GO" id="GO:0002055">
    <property type="term" value="F:adenine binding"/>
    <property type="evidence" value="ECO:0007669"/>
    <property type="project" value="TreeGrafter"/>
</dbReference>
<evidence type="ECO:0000256" key="2">
    <source>
        <dbReference type="ARBA" id="ARBA00003968"/>
    </source>
</evidence>
<evidence type="ECO:0000256" key="5">
    <source>
        <dbReference type="ARBA" id="ARBA00008391"/>
    </source>
</evidence>
<dbReference type="Pfam" id="PF00156">
    <property type="entry name" value="Pribosyltran"/>
    <property type="match status" value="1"/>
</dbReference>
<evidence type="ECO:0000313" key="15">
    <source>
        <dbReference type="Proteomes" id="UP000030746"/>
    </source>
</evidence>
<dbReference type="GO" id="GO:0006168">
    <property type="term" value="P:adenine salvage"/>
    <property type="evidence" value="ECO:0007669"/>
    <property type="project" value="InterPro"/>
</dbReference>
<dbReference type="AlphaFoldDB" id="V3YXH7"/>
<comment type="pathway">
    <text evidence="4">Purine metabolism; AMP biosynthesis via salvage pathway; AMP from adenine: step 1/1.</text>
</comment>
<comment type="subcellular location">
    <subcellularLocation>
        <location evidence="3">Cytoplasm</location>
    </subcellularLocation>
</comment>
<evidence type="ECO:0000256" key="4">
    <source>
        <dbReference type="ARBA" id="ARBA00004659"/>
    </source>
</evidence>
<dbReference type="GO" id="GO:0005737">
    <property type="term" value="C:cytoplasm"/>
    <property type="evidence" value="ECO:0007669"/>
    <property type="project" value="UniProtKB-SubCell"/>
</dbReference>
<dbReference type="PANTHER" id="PTHR32315:SF3">
    <property type="entry name" value="ADENINE PHOSPHORIBOSYLTRANSFERASE"/>
    <property type="match status" value="1"/>
</dbReference>
<dbReference type="HAMAP" id="MF_00004">
    <property type="entry name" value="Aden_phosphoribosyltr"/>
    <property type="match status" value="1"/>
</dbReference>
<dbReference type="RefSeq" id="XP_009066576.1">
    <property type="nucleotide sequence ID" value="XM_009068328.1"/>
</dbReference>
<dbReference type="GO" id="GO:0006166">
    <property type="term" value="P:purine ribonucleoside salvage"/>
    <property type="evidence" value="ECO:0007669"/>
    <property type="project" value="UniProtKB-KW"/>
</dbReference>
<dbReference type="Proteomes" id="UP000030746">
    <property type="component" value="Unassembled WGS sequence"/>
</dbReference>
<keyword evidence="12" id="KW-0660">Purine salvage</keyword>
<evidence type="ECO:0000259" key="13">
    <source>
        <dbReference type="Pfam" id="PF00156"/>
    </source>
</evidence>
<dbReference type="GO" id="GO:0044209">
    <property type="term" value="P:AMP salvage"/>
    <property type="evidence" value="ECO:0007669"/>
    <property type="project" value="UniProtKB-UniPathway"/>
</dbReference>
<proteinExistence type="inferred from homology"/>
<dbReference type="CDD" id="cd06223">
    <property type="entry name" value="PRTases_typeI"/>
    <property type="match status" value="1"/>
</dbReference>
<comment type="catalytic activity">
    <reaction evidence="1">
        <text>AMP + diphosphate = 5-phospho-alpha-D-ribose 1-diphosphate + adenine</text>
        <dbReference type="Rhea" id="RHEA:16609"/>
        <dbReference type="ChEBI" id="CHEBI:16708"/>
        <dbReference type="ChEBI" id="CHEBI:33019"/>
        <dbReference type="ChEBI" id="CHEBI:58017"/>
        <dbReference type="ChEBI" id="CHEBI:456215"/>
        <dbReference type="EC" id="2.4.2.7"/>
    </reaction>
</comment>
<dbReference type="InterPro" id="IPR029057">
    <property type="entry name" value="PRTase-like"/>
</dbReference>
<dbReference type="InterPro" id="IPR050054">
    <property type="entry name" value="UPRTase/APRTase"/>
</dbReference>
<dbReference type="Gene3D" id="3.40.50.2020">
    <property type="match status" value="1"/>
</dbReference>
<protein>
    <recommendedName>
        <fullName evidence="8">Adenine phosphoribosyltransferase</fullName>
        <ecNumber evidence="7">2.4.2.7</ecNumber>
    </recommendedName>
</protein>
<feature type="domain" description="Phosphoribosyltransferase" evidence="13">
    <location>
        <begin position="47"/>
        <end position="161"/>
    </location>
</feature>
<dbReference type="InterPro" id="IPR000836">
    <property type="entry name" value="PRTase_dom"/>
</dbReference>
<dbReference type="GO" id="GO:0016208">
    <property type="term" value="F:AMP binding"/>
    <property type="evidence" value="ECO:0007669"/>
    <property type="project" value="TreeGrafter"/>
</dbReference>
<dbReference type="SUPFAM" id="SSF53271">
    <property type="entry name" value="PRTase-like"/>
    <property type="match status" value="1"/>
</dbReference>
<accession>V3YXH7</accession>
<keyword evidence="9" id="KW-0963">Cytoplasm</keyword>
<dbReference type="CTD" id="20248111"/>
<keyword evidence="15" id="KW-1185">Reference proteome</keyword>
<evidence type="ECO:0000313" key="14">
    <source>
        <dbReference type="EMBL" id="ESO82783.1"/>
    </source>
</evidence>
<dbReference type="OMA" id="QAYDLEY"/>
<evidence type="ECO:0000256" key="12">
    <source>
        <dbReference type="ARBA" id="ARBA00022726"/>
    </source>
</evidence>
<gene>
    <name evidence="14" type="ORF">LOTGIDRAFT_229807</name>
</gene>
<dbReference type="PANTHER" id="PTHR32315">
    <property type="entry name" value="ADENINE PHOSPHORIBOSYLTRANSFERASE"/>
    <property type="match status" value="1"/>
</dbReference>
<keyword evidence="10" id="KW-0328">Glycosyltransferase</keyword>
<evidence type="ECO:0000256" key="9">
    <source>
        <dbReference type="ARBA" id="ARBA00022490"/>
    </source>
</evidence>
<dbReference type="HOGENOM" id="CLU_063339_3_2_1"/>
<name>V3YXH7_LOTGI</name>
<dbReference type="GeneID" id="20248111"/>
<evidence type="ECO:0000256" key="6">
    <source>
        <dbReference type="ARBA" id="ARBA00011738"/>
    </source>
</evidence>
<sequence length="178" mass="19618">MSGNKRLEEVKSLVSAHPDFPKKGVLFRNIFPVLRDVHGFKTLCDLIVEHIKSTSPDVELIVGLDSRGFLFGPIIAQLLGIGFAPVRKSGKLPGETYKVSYKLEYGEDSFEIEKSSIKQDQKILIIDDLIATGGSMKAACELVEKAGGNILQCFVVIELNCLNGRDKVNKPVHSLLTY</sequence>
<comment type="function">
    <text evidence="2">Catalyzes a salvage reaction resulting in the formation of AMP, that is energically less costly than de novo synthesis.</text>
</comment>
<reference evidence="14 15" key="1">
    <citation type="journal article" date="2013" name="Nature">
        <title>Insights into bilaterian evolution from three spiralian genomes.</title>
        <authorList>
            <person name="Simakov O."/>
            <person name="Marletaz F."/>
            <person name="Cho S.J."/>
            <person name="Edsinger-Gonzales E."/>
            <person name="Havlak P."/>
            <person name="Hellsten U."/>
            <person name="Kuo D.H."/>
            <person name="Larsson T."/>
            <person name="Lv J."/>
            <person name="Arendt D."/>
            <person name="Savage R."/>
            <person name="Osoegawa K."/>
            <person name="de Jong P."/>
            <person name="Grimwood J."/>
            <person name="Chapman J.A."/>
            <person name="Shapiro H."/>
            <person name="Aerts A."/>
            <person name="Otillar R.P."/>
            <person name="Terry A.Y."/>
            <person name="Boore J.L."/>
            <person name="Grigoriev I.V."/>
            <person name="Lindberg D.R."/>
            <person name="Seaver E.C."/>
            <person name="Weisblat D.A."/>
            <person name="Putnam N.H."/>
            <person name="Rokhsar D.S."/>
        </authorList>
    </citation>
    <scope>NUCLEOTIDE SEQUENCE [LARGE SCALE GENOMIC DNA]</scope>
</reference>
<dbReference type="OrthoDB" id="363185at2759"/>
<comment type="similarity">
    <text evidence="5">Belongs to the purine/pyrimidine phosphoribosyltransferase family.</text>
</comment>
<comment type="subunit">
    <text evidence="6">Homodimer.</text>
</comment>
<evidence type="ECO:0000256" key="10">
    <source>
        <dbReference type="ARBA" id="ARBA00022676"/>
    </source>
</evidence>
<keyword evidence="11" id="KW-0808">Transferase</keyword>
<dbReference type="UniPathway" id="UPA00588">
    <property type="reaction ID" value="UER00646"/>
</dbReference>
<dbReference type="EC" id="2.4.2.7" evidence="7"/>
<dbReference type="NCBIfam" id="NF002636">
    <property type="entry name" value="PRK02304.1-5"/>
    <property type="match status" value="1"/>
</dbReference>
<dbReference type="GO" id="GO:0003999">
    <property type="term" value="F:adenine phosphoribosyltransferase activity"/>
    <property type="evidence" value="ECO:0007669"/>
    <property type="project" value="UniProtKB-EC"/>
</dbReference>
<organism evidence="14 15">
    <name type="scientific">Lottia gigantea</name>
    <name type="common">Giant owl limpet</name>
    <dbReference type="NCBI Taxonomy" id="225164"/>
    <lineage>
        <taxon>Eukaryota</taxon>
        <taxon>Metazoa</taxon>
        <taxon>Spiralia</taxon>
        <taxon>Lophotrochozoa</taxon>
        <taxon>Mollusca</taxon>
        <taxon>Gastropoda</taxon>
        <taxon>Patellogastropoda</taxon>
        <taxon>Lottioidea</taxon>
        <taxon>Lottiidae</taxon>
        <taxon>Lottia</taxon>
    </lineage>
</organism>
<dbReference type="STRING" id="225164.V3YXH7"/>
<dbReference type="KEGG" id="lgi:LOTGIDRAFT_229807"/>
<dbReference type="NCBIfam" id="NF002634">
    <property type="entry name" value="PRK02304.1-3"/>
    <property type="match status" value="1"/>
</dbReference>
<dbReference type="EMBL" id="KB203854">
    <property type="protein sequence ID" value="ESO82783.1"/>
    <property type="molecule type" value="Genomic_DNA"/>
</dbReference>
<evidence type="ECO:0000256" key="3">
    <source>
        <dbReference type="ARBA" id="ARBA00004496"/>
    </source>
</evidence>